<comment type="caution">
    <text evidence="2">The sequence shown here is derived from an EMBL/GenBank/DDBJ whole genome shotgun (WGS) entry which is preliminary data.</text>
</comment>
<accession>A0ABS7GN01</accession>
<keyword evidence="1" id="KW-0812">Transmembrane</keyword>
<keyword evidence="3" id="KW-1185">Reference proteome</keyword>
<dbReference type="RefSeq" id="WP_220332575.1">
    <property type="nucleotide sequence ID" value="NZ_JAEUAK010000001.1"/>
</dbReference>
<name>A0ABS7GN01_9HYPH</name>
<reference evidence="2 3" key="1">
    <citation type="journal article" date="2021" name="MBio">
        <title>Poor Competitiveness of Bradyrhizobium in Pigeon Pea Root Colonization in Indian Soils.</title>
        <authorList>
            <person name="Chalasani D."/>
            <person name="Basu A."/>
            <person name="Pullabhotla S.V.S.R.N."/>
            <person name="Jorrin B."/>
            <person name="Neal A.L."/>
            <person name="Poole P.S."/>
            <person name="Podile A.R."/>
            <person name="Tkacz A."/>
        </authorList>
    </citation>
    <scope>NUCLEOTIDE SEQUENCE [LARGE SCALE GENOMIC DNA]</scope>
    <source>
        <strain evidence="2 3">HU56</strain>
    </source>
</reference>
<sequence length="62" mass="7092">MRRDHDDHPADRYYTGFPLTVIGGAMVAIITYLIIGEHILEDRRNQARVFVPIATEAVIARR</sequence>
<evidence type="ECO:0000313" key="2">
    <source>
        <dbReference type="EMBL" id="MBW9051031.1"/>
    </source>
</evidence>
<dbReference type="EMBL" id="JAEUAK010000001">
    <property type="protein sequence ID" value="MBW9051031.1"/>
    <property type="molecule type" value="Genomic_DNA"/>
</dbReference>
<evidence type="ECO:0000256" key="1">
    <source>
        <dbReference type="SAM" id="Phobius"/>
    </source>
</evidence>
<protein>
    <submittedName>
        <fullName evidence="2">Uncharacterized protein</fullName>
    </submittedName>
</protein>
<dbReference type="Proteomes" id="UP000717752">
    <property type="component" value="Unassembled WGS sequence"/>
</dbReference>
<keyword evidence="1" id="KW-0472">Membrane</keyword>
<organism evidence="2 3">
    <name type="scientific">Rhizobium mesosinicum</name>
    <dbReference type="NCBI Taxonomy" id="335017"/>
    <lineage>
        <taxon>Bacteria</taxon>
        <taxon>Pseudomonadati</taxon>
        <taxon>Pseudomonadota</taxon>
        <taxon>Alphaproteobacteria</taxon>
        <taxon>Hyphomicrobiales</taxon>
        <taxon>Rhizobiaceae</taxon>
        <taxon>Rhizobium/Agrobacterium group</taxon>
        <taxon>Rhizobium</taxon>
    </lineage>
</organism>
<gene>
    <name evidence="2" type="ORF">JNB85_01240</name>
</gene>
<feature type="transmembrane region" description="Helical" evidence="1">
    <location>
        <begin position="12"/>
        <end position="35"/>
    </location>
</feature>
<evidence type="ECO:0000313" key="3">
    <source>
        <dbReference type="Proteomes" id="UP000717752"/>
    </source>
</evidence>
<keyword evidence="1" id="KW-1133">Transmembrane helix</keyword>
<proteinExistence type="predicted"/>